<comment type="caution">
    <text evidence="4">The sequence shown here is derived from an EMBL/GenBank/DDBJ whole genome shotgun (WGS) entry which is preliminary data.</text>
</comment>
<evidence type="ECO:0000313" key="4">
    <source>
        <dbReference type="EMBL" id="KAK8892336.1"/>
    </source>
</evidence>
<keyword evidence="5" id="KW-1185">Reference proteome</keyword>
<name>A0ABR2KNE1_9EUKA</name>
<evidence type="ECO:0000256" key="3">
    <source>
        <dbReference type="ARBA" id="ARBA00022840"/>
    </source>
</evidence>
<keyword evidence="2" id="KW-0547">Nucleotide-binding</keyword>
<organism evidence="4 5">
    <name type="scientific">Tritrichomonas musculus</name>
    <dbReference type="NCBI Taxonomy" id="1915356"/>
    <lineage>
        <taxon>Eukaryota</taxon>
        <taxon>Metamonada</taxon>
        <taxon>Parabasalia</taxon>
        <taxon>Tritrichomonadida</taxon>
        <taxon>Tritrichomonadidae</taxon>
        <taxon>Tritrichomonas</taxon>
    </lineage>
</organism>
<dbReference type="PANTHER" id="PTHR12241">
    <property type="entry name" value="TUBULIN POLYGLUTAMYLASE"/>
    <property type="match status" value="1"/>
</dbReference>
<accession>A0ABR2KNE1</accession>
<protein>
    <submittedName>
        <fullName evidence="4">Positive regulation of cilium movement</fullName>
    </submittedName>
</protein>
<keyword evidence="3" id="KW-0067">ATP-binding</keyword>
<sequence>MIEIPVEMPEKPLSNVHSKLPKLITELKNNLSCRPRPMTVNINQSLKAINLSATNSQSKLPTIKPKQPPVKIIPPVAKDETPDSTLMSETKNDSLDINMHDDVDFTKLSVKFIRLTTPELRDTVYALNVNIVKDISQGDVIWYDGQYKSKNYANIHPSKYVNKIPDLCYLCKNIHFFGCHKQMKEKYPDFCKDYIPMTFLLPDEIDEFKEANSTNSQWILRQSINGTNTCALIDDPLNFTIPKKGGIGQPLIPPFLIDSHKFALRMYAVISNLNPLTIHFYKEGIAYFCAEPYDAPKYDNKLSYIFDPKCTPKDDGFKYYRPASTVISTISETNPNLLKQIKDIIILSIFSICPDMKKRVELACENNDKSFDIGDDSIIPPFERFIHLVGVDIQIDENGNPFVVRLKDNPGLKSTDEDEKKIKCELIKSQLALMISLIEKSKKEVENWEQIFSSNTLQFKPKTPDHPKRNYYSPRRIRNILNQNKKELNDI</sequence>
<dbReference type="Pfam" id="PF03133">
    <property type="entry name" value="TTL"/>
    <property type="match status" value="1"/>
</dbReference>
<keyword evidence="1" id="KW-0436">Ligase</keyword>
<gene>
    <name evidence="4" type="ORF">M9Y10_029562</name>
</gene>
<evidence type="ECO:0000313" key="5">
    <source>
        <dbReference type="Proteomes" id="UP001470230"/>
    </source>
</evidence>
<evidence type="ECO:0000256" key="1">
    <source>
        <dbReference type="ARBA" id="ARBA00022598"/>
    </source>
</evidence>
<dbReference type="InterPro" id="IPR004344">
    <property type="entry name" value="TTL/TTLL_fam"/>
</dbReference>
<dbReference type="PANTHER" id="PTHR12241:SF154">
    <property type="entry name" value="TUBULIN POLYGLUTAMYLASE TTLL11"/>
    <property type="match status" value="1"/>
</dbReference>
<reference evidence="4 5" key="1">
    <citation type="submission" date="2024-04" db="EMBL/GenBank/DDBJ databases">
        <title>Tritrichomonas musculus Genome.</title>
        <authorList>
            <person name="Alves-Ferreira E."/>
            <person name="Grigg M."/>
            <person name="Lorenzi H."/>
            <person name="Galac M."/>
        </authorList>
    </citation>
    <scope>NUCLEOTIDE SEQUENCE [LARGE SCALE GENOMIC DNA]</scope>
    <source>
        <strain evidence="4 5">EAF2021</strain>
    </source>
</reference>
<evidence type="ECO:0000256" key="2">
    <source>
        <dbReference type="ARBA" id="ARBA00022741"/>
    </source>
</evidence>
<dbReference type="Gene3D" id="3.30.470.20">
    <property type="entry name" value="ATP-grasp fold, B domain"/>
    <property type="match status" value="1"/>
</dbReference>
<dbReference type="EMBL" id="JAPFFF010000004">
    <property type="protein sequence ID" value="KAK8892336.1"/>
    <property type="molecule type" value="Genomic_DNA"/>
</dbReference>
<dbReference type="PROSITE" id="PS51221">
    <property type="entry name" value="TTL"/>
    <property type="match status" value="1"/>
</dbReference>
<dbReference type="Proteomes" id="UP001470230">
    <property type="component" value="Unassembled WGS sequence"/>
</dbReference>
<proteinExistence type="predicted"/>